<evidence type="ECO:0000256" key="11">
    <source>
        <dbReference type="SAM" id="MobiDB-lite"/>
    </source>
</evidence>
<feature type="transmembrane region" description="Helical" evidence="12">
    <location>
        <begin position="28"/>
        <end position="47"/>
    </location>
</feature>
<dbReference type="InterPro" id="IPR036259">
    <property type="entry name" value="MFS_trans_sf"/>
</dbReference>
<feature type="compositionally biased region" description="Acidic residues" evidence="11">
    <location>
        <begin position="188"/>
        <end position="242"/>
    </location>
</feature>
<proteinExistence type="predicted"/>
<dbReference type="Proteomes" id="UP001620626">
    <property type="component" value="Unassembled WGS sequence"/>
</dbReference>
<dbReference type="GO" id="GO:0016020">
    <property type="term" value="C:membrane"/>
    <property type="evidence" value="ECO:0007669"/>
    <property type="project" value="UniProtKB-SubCell"/>
</dbReference>
<gene>
    <name evidence="15" type="ORF">niasHT_029154</name>
</gene>
<dbReference type="EMBL" id="JBICBT010000878">
    <property type="protein sequence ID" value="KAL3095651.1"/>
    <property type="molecule type" value="Genomic_DNA"/>
</dbReference>
<dbReference type="SUPFAM" id="SSF57667">
    <property type="entry name" value="beta-beta-alpha zinc fingers"/>
    <property type="match status" value="2"/>
</dbReference>
<feature type="domain" description="C2H2-type" evidence="13">
    <location>
        <begin position="354"/>
        <end position="381"/>
    </location>
</feature>
<reference evidence="15 16" key="1">
    <citation type="submission" date="2024-10" db="EMBL/GenBank/DDBJ databases">
        <authorList>
            <person name="Kim D."/>
        </authorList>
    </citation>
    <scope>NUCLEOTIDE SEQUENCE [LARGE SCALE GENOMIC DNA]</scope>
    <source>
        <strain evidence="15">BH-2024</strain>
    </source>
</reference>
<keyword evidence="16" id="KW-1185">Reference proteome</keyword>
<evidence type="ECO:0000256" key="1">
    <source>
        <dbReference type="ARBA" id="ARBA00004141"/>
    </source>
</evidence>
<dbReference type="Gene3D" id="3.30.160.60">
    <property type="entry name" value="Classic Zinc Finger"/>
    <property type="match status" value="2"/>
</dbReference>
<keyword evidence="4" id="KW-0479">Metal-binding</keyword>
<dbReference type="PROSITE" id="PS50850">
    <property type="entry name" value="MFS"/>
    <property type="match status" value="1"/>
</dbReference>
<keyword evidence="5" id="KW-0677">Repeat</keyword>
<keyword evidence="8 12" id="KW-1133">Transmembrane helix</keyword>
<dbReference type="PANTHER" id="PTHR23503:SF8">
    <property type="entry name" value="FACILITATED GLUCOSE TRANSPORTER PROTEIN 1"/>
    <property type="match status" value="1"/>
</dbReference>
<evidence type="ECO:0000259" key="14">
    <source>
        <dbReference type="PROSITE" id="PS50850"/>
    </source>
</evidence>
<sequence>MYLDDTLWDEENAADDDHQQKPEKIQHLWLIALVFVCVLAIGLHFLFMNDKMNKFQLAMLDKLDQKLISERQPKVNENFREIEAMISEAIDAKIKTAMYYVIGLAIAAFLLSMRLKANHEEEGRREMEENEEEEQGREEMEENEEEEERGETEANEDEEQGREEMEENEEEEETQEMEENEEGRGEMEENEEEEGRQEMEENEEEEGRQEMEVNEEEEEERGETEANEEEEEETQEMEENEEEKERAETEANEEEEQGRGEMEENEEEEEKGGMEENEEEENGRKESEEESDGEEERGEMEENEQEEGREGIQQLEKKRMNKKKTFCCEQCQRVVGRAYDLKVHMRVHTGERPYKCDVCGKCFAQASNLKTHRRGHNPHKNYLCDVCGTRFARASTLWKHRQSQHSEKKFTCGDCGRTFNTAQAFAVGIFAIGGMFGGIMVGTVADRLGRHKLLYNNILAIIAAALITLAKYVNIYLIIIGEFIIGSNVGLNSGLCPMYLVEISPNNLRGFIGSLHQLFITISILASQIIGLSQIFGTTNHSQETDALPRGNTANPFSNCHSLQQQLQHH</sequence>
<keyword evidence="3 12" id="KW-0812">Transmembrane</keyword>
<feature type="compositionally biased region" description="Acidic residues" evidence="11">
    <location>
        <begin position="263"/>
        <end position="281"/>
    </location>
</feature>
<evidence type="ECO:0000256" key="9">
    <source>
        <dbReference type="ARBA" id="ARBA00023136"/>
    </source>
</evidence>
<comment type="subcellular location">
    <subcellularLocation>
        <location evidence="1">Membrane</location>
        <topology evidence="1">Multi-pass membrane protein</topology>
    </subcellularLocation>
</comment>
<evidence type="ECO:0000256" key="10">
    <source>
        <dbReference type="PROSITE-ProRule" id="PRU00042"/>
    </source>
</evidence>
<dbReference type="AlphaFoldDB" id="A0ABD2JYF8"/>
<comment type="caution">
    <text evidence="15">The sequence shown here is derived from an EMBL/GenBank/DDBJ whole genome shotgun (WGS) entry which is preliminary data.</text>
</comment>
<feature type="domain" description="C2H2-type" evidence="13">
    <location>
        <begin position="382"/>
        <end position="410"/>
    </location>
</feature>
<dbReference type="PROSITE" id="PS00028">
    <property type="entry name" value="ZINC_FINGER_C2H2_1"/>
    <property type="match status" value="3"/>
</dbReference>
<dbReference type="InterPro" id="IPR036236">
    <property type="entry name" value="Znf_C2H2_sf"/>
</dbReference>
<feature type="domain" description="C2H2-type" evidence="13">
    <location>
        <begin position="326"/>
        <end position="353"/>
    </location>
</feature>
<keyword evidence="6 10" id="KW-0863">Zinc-finger</keyword>
<dbReference type="FunFam" id="3.30.160.60:FF:000446">
    <property type="entry name" value="Zinc finger protein"/>
    <property type="match status" value="1"/>
</dbReference>
<protein>
    <submittedName>
        <fullName evidence="15">Uncharacterized protein</fullName>
    </submittedName>
</protein>
<dbReference type="PANTHER" id="PTHR23503">
    <property type="entry name" value="SOLUTE CARRIER FAMILY 2"/>
    <property type="match status" value="1"/>
</dbReference>
<evidence type="ECO:0000256" key="6">
    <source>
        <dbReference type="ARBA" id="ARBA00022771"/>
    </source>
</evidence>
<evidence type="ECO:0000256" key="3">
    <source>
        <dbReference type="ARBA" id="ARBA00022692"/>
    </source>
</evidence>
<evidence type="ECO:0000256" key="12">
    <source>
        <dbReference type="SAM" id="Phobius"/>
    </source>
</evidence>
<dbReference type="SMART" id="SM00355">
    <property type="entry name" value="ZnF_C2H2"/>
    <property type="match status" value="3"/>
</dbReference>
<evidence type="ECO:0000256" key="8">
    <source>
        <dbReference type="ARBA" id="ARBA00022989"/>
    </source>
</evidence>
<name>A0ABD2JYF8_9BILA</name>
<evidence type="ECO:0000313" key="16">
    <source>
        <dbReference type="Proteomes" id="UP001620626"/>
    </source>
</evidence>
<feature type="transmembrane region" description="Helical" evidence="12">
    <location>
        <begin position="453"/>
        <end position="470"/>
    </location>
</feature>
<evidence type="ECO:0000256" key="5">
    <source>
        <dbReference type="ARBA" id="ARBA00022737"/>
    </source>
</evidence>
<dbReference type="Pfam" id="PF00083">
    <property type="entry name" value="Sugar_tr"/>
    <property type="match status" value="1"/>
</dbReference>
<dbReference type="PROSITE" id="PS50157">
    <property type="entry name" value="ZINC_FINGER_C2H2_2"/>
    <property type="match status" value="3"/>
</dbReference>
<dbReference type="Pfam" id="PF00096">
    <property type="entry name" value="zf-C2H2"/>
    <property type="match status" value="2"/>
</dbReference>
<evidence type="ECO:0000256" key="7">
    <source>
        <dbReference type="ARBA" id="ARBA00022833"/>
    </source>
</evidence>
<dbReference type="InterPro" id="IPR005828">
    <property type="entry name" value="MFS_sugar_transport-like"/>
</dbReference>
<feature type="compositionally biased region" description="Acidic residues" evidence="11">
    <location>
        <begin position="128"/>
        <end position="181"/>
    </location>
</feature>
<dbReference type="GO" id="GO:0005634">
    <property type="term" value="C:nucleus"/>
    <property type="evidence" value="ECO:0007669"/>
    <property type="project" value="UniProtKB-ARBA"/>
</dbReference>
<feature type="region of interest" description="Disordered" evidence="11">
    <location>
        <begin position="119"/>
        <end position="311"/>
    </location>
</feature>
<feature type="domain" description="Major facilitator superfamily (MFS) profile" evidence="14">
    <location>
        <begin position="380"/>
        <end position="570"/>
    </location>
</feature>
<dbReference type="GO" id="GO:0008270">
    <property type="term" value="F:zinc ion binding"/>
    <property type="evidence" value="ECO:0007669"/>
    <property type="project" value="UniProtKB-KW"/>
</dbReference>
<dbReference type="Gene3D" id="1.20.1250.20">
    <property type="entry name" value="MFS general substrate transporter like domains"/>
    <property type="match status" value="1"/>
</dbReference>
<dbReference type="InterPro" id="IPR045263">
    <property type="entry name" value="GLUT"/>
</dbReference>
<feature type="transmembrane region" description="Helical" evidence="12">
    <location>
        <begin position="97"/>
        <end position="115"/>
    </location>
</feature>
<keyword evidence="7" id="KW-0862">Zinc</keyword>
<organism evidence="15 16">
    <name type="scientific">Heterodera trifolii</name>
    <dbReference type="NCBI Taxonomy" id="157864"/>
    <lineage>
        <taxon>Eukaryota</taxon>
        <taxon>Metazoa</taxon>
        <taxon>Ecdysozoa</taxon>
        <taxon>Nematoda</taxon>
        <taxon>Chromadorea</taxon>
        <taxon>Rhabditida</taxon>
        <taxon>Tylenchina</taxon>
        <taxon>Tylenchomorpha</taxon>
        <taxon>Tylenchoidea</taxon>
        <taxon>Heteroderidae</taxon>
        <taxon>Heteroderinae</taxon>
        <taxon>Heterodera</taxon>
    </lineage>
</organism>
<evidence type="ECO:0000256" key="2">
    <source>
        <dbReference type="ARBA" id="ARBA00022448"/>
    </source>
</evidence>
<dbReference type="InterPro" id="IPR020846">
    <property type="entry name" value="MFS_dom"/>
</dbReference>
<keyword evidence="9 12" id="KW-0472">Membrane</keyword>
<feature type="transmembrane region" description="Helical" evidence="12">
    <location>
        <begin position="513"/>
        <end position="536"/>
    </location>
</feature>
<dbReference type="SUPFAM" id="SSF103473">
    <property type="entry name" value="MFS general substrate transporter"/>
    <property type="match status" value="1"/>
</dbReference>
<feature type="compositionally biased region" description="Acidic residues" evidence="11">
    <location>
        <begin position="288"/>
        <end position="305"/>
    </location>
</feature>
<dbReference type="GO" id="GO:0000122">
    <property type="term" value="P:negative regulation of transcription by RNA polymerase II"/>
    <property type="evidence" value="ECO:0007669"/>
    <property type="project" value="UniProtKB-ARBA"/>
</dbReference>
<accession>A0ABD2JYF8</accession>
<evidence type="ECO:0000256" key="4">
    <source>
        <dbReference type="ARBA" id="ARBA00022723"/>
    </source>
</evidence>
<feature type="transmembrane region" description="Helical" evidence="12">
    <location>
        <begin position="422"/>
        <end position="441"/>
    </location>
</feature>
<dbReference type="FunFam" id="3.30.160.60:FF:000557">
    <property type="entry name" value="zinc finger and SCAN domain-containing protein 29"/>
    <property type="match status" value="1"/>
</dbReference>
<evidence type="ECO:0000259" key="13">
    <source>
        <dbReference type="PROSITE" id="PS50157"/>
    </source>
</evidence>
<keyword evidence="2" id="KW-0813">Transport</keyword>
<evidence type="ECO:0000313" key="15">
    <source>
        <dbReference type="EMBL" id="KAL3095651.1"/>
    </source>
</evidence>
<dbReference type="InterPro" id="IPR013087">
    <property type="entry name" value="Znf_C2H2_type"/>
</dbReference>